<organism evidence="6 7">
    <name type="scientific">Elsinoe australis</name>
    <dbReference type="NCBI Taxonomy" id="40998"/>
    <lineage>
        <taxon>Eukaryota</taxon>
        <taxon>Fungi</taxon>
        <taxon>Dikarya</taxon>
        <taxon>Ascomycota</taxon>
        <taxon>Pezizomycotina</taxon>
        <taxon>Dothideomycetes</taxon>
        <taxon>Dothideomycetidae</taxon>
        <taxon>Myriangiales</taxon>
        <taxon>Elsinoaceae</taxon>
        <taxon>Elsinoe</taxon>
    </lineage>
</organism>
<keyword evidence="2 5" id="KW-0812">Transmembrane</keyword>
<dbReference type="SUPFAM" id="SSF103473">
    <property type="entry name" value="MFS general substrate transporter"/>
    <property type="match status" value="1"/>
</dbReference>
<comment type="subcellular location">
    <subcellularLocation>
        <location evidence="1">Membrane</location>
        <topology evidence="1">Multi-pass membrane protein</topology>
    </subcellularLocation>
</comment>
<keyword evidence="6" id="KW-0762">Sugar transport</keyword>
<feature type="transmembrane region" description="Helical" evidence="5">
    <location>
        <begin position="52"/>
        <end position="74"/>
    </location>
</feature>
<dbReference type="InterPro" id="IPR005828">
    <property type="entry name" value="MFS_sugar_transport-like"/>
</dbReference>
<protein>
    <submittedName>
        <fullName evidence="6">Sugar transporter-like protein 32</fullName>
    </submittedName>
</protein>
<evidence type="ECO:0000256" key="4">
    <source>
        <dbReference type="ARBA" id="ARBA00023136"/>
    </source>
</evidence>
<feature type="transmembrane region" description="Helical" evidence="5">
    <location>
        <begin position="333"/>
        <end position="351"/>
    </location>
</feature>
<name>A0A4U7AZE6_9PEZI</name>
<dbReference type="EMBL" id="PTQR01000089">
    <property type="protein sequence ID" value="TKX20397.1"/>
    <property type="molecule type" value="Genomic_DNA"/>
</dbReference>
<evidence type="ECO:0000256" key="5">
    <source>
        <dbReference type="SAM" id="Phobius"/>
    </source>
</evidence>
<dbReference type="GO" id="GO:0005351">
    <property type="term" value="F:carbohydrate:proton symporter activity"/>
    <property type="evidence" value="ECO:0007669"/>
    <property type="project" value="TreeGrafter"/>
</dbReference>
<accession>A0A4U7AZE6</accession>
<feature type="transmembrane region" description="Helical" evidence="5">
    <location>
        <begin position="305"/>
        <end position="326"/>
    </location>
</feature>
<evidence type="ECO:0000313" key="6">
    <source>
        <dbReference type="EMBL" id="TKX20397.1"/>
    </source>
</evidence>
<dbReference type="AlphaFoldDB" id="A0A4U7AZE6"/>
<feature type="transmembrane region" description="Helical" evidence="5">
    <location>
        <begin position="225"/>
        <end position="251"/>
    </location>
</feature>
<dbReference type="PANTHER" id="PTHR48022">
    <property type="entry name" value="PLASTIDIC GLUCOSE TRANSPORTER 4"/>
    <property type="match status" value="1"/>
</dbReference>
<feature type="transmembrane region" description="Helical" evidence="5">
    <location>
        <begin position="12"/>
        <end position="32"/>
    </location>
</feature>
<dbReference type="InterPro" id="IPR050360">
    <property type="entry name" value="MFS_Sugar_Transporters"/>
</dbReference>
<dbReference type="PANTHER" id="PTHR48022:SF1">
    <property type="entry name" value="SUGAR TRANSPORTER, PUTATIVE (AFU_ORTHOLOGUE AFUA_5G06720)-RELATED"/>
    <property type="match status" value="1"/>
</dbReference>
<dbReference type="Gene3D" id="1.20.1250.20">
    <property type="entry name" value="MFS general substrate transporter like domains"/>
    <property type="match status" value="3"/>
</dbReference>
<comment type="caution">
    <text evidence="6">The sequence shown here is derived from an EMBL/GenBank/DDBJ whole genome shotgun (WGS) entry which is preliminary data.</text>
</comment>
<keyword evidence="4 5" id="KW-0472">Membrane</keyword>
<feature type="transmembrane region" description="Helical" evidence="5">
    <location>
        <begin position="137"/>
        <end position="156"/>
    </location>
</feature>
<keyword evidence="6" id="KW-0813">Transport</keyword>
<proteinExistence type="predicted"/>
<dbReference type="GO" id="GO:0016020">
    <property type="term" value="C:membrane"/>
    <property type="evidence" value="ECO:0007669"/>
    <property type="project" value="UniProtKB-SubCell"/>
</dbReference>
<sequence length="381" mass="42691">MFSFKPGKQTELAVTITCLQAFLLFGYDQGVFGGLATNDDFLNTFGRPNSSLLGIIVSIYNIGCLLGCVANFMFGTKFGRRQAIWAAMAFICLGAVVQTASYGVPQLMLLFVAVGITFAYFYDFGLSYVGGPMAWRLPIATQIAFAIPIAILMIPLPESPRWLIQRGRVDDATKVLMQNYGVDEDDEELQTERRSIIDICDLERKAGFHWTSIFKKDAVQTGWRIFLSCLILTMNQWTGINVVVFCAAVVLEQNVGLNHKTALVVGGCLNLAFYMIFFGVSMAGIPWCYSAEILPLHVRAPGISIAVMFNWISVFTIVMITPVLVANITWKTYLIFMVMNFVFIPIIYFLFPETANRSLEDIDFLFLKTRSTFTRRAALDR</sequence>
<evidence type="ECO:0000256" key="1">
    <source>
        <dbReference type="ARBA" id="ARBA00004141"/>
    </source>
</evidence>
<gene>
    <name evidence="6" type="ORF">C1H76_7433</name>
</gene>
<feature type="transmembrane region" description="Helical" evidence="5">
    <location>
        <begin position="107"/>
        <end position="125"/>
    </location>
</feature>
<feature type="transmembrane region" description="Helical" evidence="5">
    <location>
        <begin position="263"/>
        <end position="285"/>
    </location>
</feature>
<dbReference type="Pfam" id="PF00083">
    <property type="entry name" value="Sugar_tr"/>
    <property type="match status" value="2"/>
</dbReference>
<dbReference type="InterPro" id="IPR036259">
    <property type="entry name" value="MFS_trans_sf"/>
</dbReference>
<keyword evidence="3 5" id="KW-1133">Transmembrane helix</keyword>
<reference evidence="6 7" key="1">
    <citation type="submission" date="2018-02" db="EMBL/GenBank/DDBJ databases">
        <title>Draft genome sequences of Elsinoe sp., causing black scab on jojoba.</title>
        <authorList>
            <person name="Stodart B."/>
            <person name="Jeffress S."/>
            <person name="Ash G."/>
            <person name="Arun Chinnappa K."/>
        </authorList>
    </citation>
    <scope>NUCLEOTIDE SEQUENCE [LARGE SCALE GENOMIC DNA]</scope>
    <source>
        <strain evidence="6 7">Hillstone_2</strain>
    </source>
</reference>
<feature type="transmembrane region" description="Helical" evidence="5">
    <location>
        <begin position="83"/>
        <end position="101"/>
    </location>
</feature>
<dbReference type="Proteomes" id="UP000308133">
    <property type="component" value="Unassembled WGS sequence"/>
</dbReference>
<evidence type="ECO:0000256" key="2">
    <source>
        <dbReference type="ARBA" id="ARBA00022692"/>
    </source>
</evidence>
<evidence type="ECO:0000256" key="3">
    <source>
        <dbReference type="ARBA" id="ARBA00022989"/>
    </source>
</evidence>
<evidence type="ECO:0000313" key="7">
    <source>
        <dbReference type="Proteomes" id="UP000308133"/>
    </source>
</evidence>